<keyword evidence="3" id="KW-1185">Reference proteome</keyword>
<evidence type="ECO:0000259" key="1">
    <source>
        <dbReference type="Pfam" id="PF00534"/>
    </source>
</evidence>
<keyword evidence="2" id="KW-0808">Transferase</keyword>
<name>A3XGK1_LEEBM</name>
<sequence length="337" mass="38619">MRKKILYLGNKLAHKGYTPTGVDTLGLRLEQERFSLRYASSKSSKFLRLFDMLVEVFKSRHWADYVLIDTYSTQSFWYAYLAARLCKLFSLKYIPILHGGNLPQRLEKSPKASRRIFGKSYTNVAPSLYLKRSFQEKAYQNVKLIPNAIDLSLYEFKQRSNLKPKLLWVRSFAEIYNPILAVELVHKLKQQYPEAQLCMIGPDKDGSLKKCKEHAEKLGVQVQFPGKLSREAWCSMAAEYDIFINTTHYDNTPVSLIEAMVLGLPVISTEVGGIPYLIRHQENGLLVPDGDAQAFIHSINHLLRDPKLAYCLSESGRATAVGFAWKQVKLQWHKLLS</sequence>
<dbReference type="Pfam" id="PF00534">
    <property type="entry name" value="Glycos_transf_1"/>
    <property type="match status" value="1"/>
</dbReference>
<dbReference type="RefSeq" id="WP_009781242.1">
    <property type="nucleotide sequence ID" value="NZ_CH672395.1"/>
</dbReference>
<protein>
    <submittedName>
        <fullName evidence="2">Glycosyl transferase, group 1</fullName>
    </submittedName>
</protein>
<dbReference type="eggNOG" id="COG0438">
    <property type="taxonomic scope" value="Bacteria"/>
</dbReference>
<reference evidence="2 3" key="1">
    <citation type="journal article" date="2007" name="Nature">
        <title>Light stimulates growth of proteorhodopsin-containing marine Flavobacteria.</title>
        <authorList>
            <person name="Gomez-Consarnau L."/>
            <person name="Gonzalez J.M."/>
            <person name="Coll-Llado M."/>
            <person name="Gourdon P."/>
            <person name="Pascher T."/>
            <person name="Neutze R."/>
            <person name="Pedros-Alio C."/>
            <person name="Pinhassi J."/>
        </authorList>
    </citation>
    <scope>NUCLEOTIDE SEQUENCE [LARGE SCALE GENOMIC DNA]</scope>
    <source>
        <strain evidence="2 3">MED217</strain>
    </source>
</reference>
<dbReference type="EMBL" id="AANC01000001">
    <property type="protein sequence ID" value="EAQ50750.1"/>
    <property type="molecule type" value="Genomic_DNA"/>
</dbReference>
<dbReference type="Proteomes" id="UP000001601">
    <property type="component" value="Unassembled WGS sequence"/>
</dbReference>
<feature type="domain" description="Glycosyl transferase family 1" evidence="1">
    <location>
        <begin position="162"/>
        <end position="317"/>
    </location>
</feature>
<dbReference type="OrthoDB" id="139410at2"/>
<proteinExistence type="predicted"/>
<dbReference type="SUPFAM" id="SSF53756">
    <property type="entry name" value="UDP-Glycosyltransferase/glycogen phosphorylase"/>
    <property type="match status" value="1"/>
</dbReference>
<dbReference type="AlphaFoldDB" id="A3XGK1"/>
<dbReference type="STRING" id="398720.MED217_14445"/>
<dbReference type="Gene3D" id="3.40.50.2000">
    <property type="entry name" value="Glycogen Phosphorylase B"/>
    <property type="match status" value="2"/>
</dbReference>
<gene>
    <name evidence="2" type="ORF">MED217_14445</name>
</gene>
<organism evidence="2 3">
    <name type="scientific">Leeuwenhoekiella blandensis (strain CECT 7118 / CCUG 51940 / KCTC 22103 / MED217)</name>
    <name type="common">Flavobacterium sp. (strain MED217)</name>
    <dbReference type="NCBI Taxonomy" id="398720"/>
    <lineage>
        <taxon>Bacteria</taxon>
        <taxon>Pseudomonadati</taxon>
        <taxon>Bacteroidota</taxon>
        <taxon>Flavobacteriia</taxon>
        <taxon>Flavobacteriales</taxon>
        <taxon>Flavobacteriaceae</taxon>
        <taxon>Leeuwenhoekiella</taxon>
    </lineage>
</organism>
<dbReference type="PANTHER" id="PTHR12526">
    <property type="entry name" value="GLYCOSYLTRANSFERASE"/>
    <property type="match status" value="1"/>
</dbReference>
<comment type="caution">
    <text evidence="2">The sequence shown here is derived from an EMBL/GenBank/DDBJ whole genome shotgun (WGS) entry which is preliminary data.</text>
</comment>
<dbReference type="HOGENOM" id="CLU_009583_14_0_10"/>
<dbReference type="GO" id="GO:0016757">
    <property type="term" value="F:glycosyltransferase activity"/>
    <property type="evidence" value="ECO:0007669"/>
    <property type="project" value="InterPro"/>
</dbReference>
<evidence type="ECO:0000313" key="3">
    <source>
        <dbReference type="Proteomes" id="UP000001601"/>
    </source>
</evidence>
<accession>A3XGK1</accession>
<dbReference type="CDD" id="cd03801">
    <property type="entry name" value="GT4_PimA-like"/>
    <property type="match status" value="1"/>
</dbReference>
<dbReference type="InterPro" id="IPR001296">
    <property type="entry name" value="Glyco_trans_1"/>
</dbReference>
<evidence type="ECO:0000313" key="2">
    <source>
        <dbReference type="EMBL" id="EAQ50750.1"/>
    </source>
</evidence>